<reference evidence="9 10" key="1">
    <citation type="submission" date="2021-08" db="EMBL/GenBank/DDBJ databases">
        <title>Comparative Genomics Analysis of the Genus Qipengyuania Reveals Extensive Genetic Diversity and Metabolic Versatility, Including the Description of Fifteen Novel Species.</title>
        <authorList>
            <person name="Liu Y."/>
        </authorList>
    </citation>
    <scope>NUCLEOTIDE SEQUENCE [LARGE SCALE GENOMIC DNA]</scope>
    <source>
        <strain evidence="9 10">YG27</strain>
    </source>
</reference>
<dbReference type="SUPFAM" id="SSF82866">
    <property type="entry name" value="Multidrug efflux transporter AcrB transmembrane domain"/>
    <property type="match status" value="2"/>
</dbReference>
<evidence type="ECO:0000313" key="10">
    <source>
        <dbReference type="Proteomes" id="UP000782554"/>
    </source>
</evidence>
<dbReference type="Gene3D" id="3.30.2090.10">
    <property type="entry name" value="Multidrug efflux transporter AcrB TolC docking domain, DN and DC subdomains"/>
    <property type="match status" value="2"/>
</dbReference>
<evidence type="ECO:0000256" key="1">
    <source>
        <dbReference type="ARBA" id="ARBA00004651"/>
    </source>
</evidence>
<feature type="transmembrane region" description="Helical" evidence="8">
    <location>
        <begin position="428"/>
        <end position="447"/>
    </location>
</feature>
<dbReference type="Proteomes" id="UP000782554">
    <property type="component" value="Unassembled WGS sequence"/>
</dbReference>
<comment type="subcellular location">
    <subcellularLocation>
        <location evidence="1">Cell membrane</location>
        <topology evidence="1">Multi-pass membrane protein</topology>
    </subcellularLocation>
</comment>
<dbReference type="RefSeq" id="WP_221603318.1">
    <property type="nucleotide sequence ID" value="NZ_JAIGNU010000002.1"/>
</dbReference>
<dbReference type="InterPro" id="IPR027463">
    <property type="entry name" value="AcrB_DN_DC_subdom"/>
</dbReference>
<dbReference type="PANTHER" id="PTHR32063">
    <property type="match status" value="1"/>
</dbReference>
<feature type="transmembrane region" description="Helical" evidence="8">
    <location>
        <begin position="25"/>
        <end position="44"/>
    </location>
</feature>
<keyword evidence="3" id="KW-0813">Transport</keyword>
<accession>A0ABS7JX14</accession>
<organism evidence="9 10">
    <name type="scientific">Qipengyuania mesophila</name>
    <dbReference type="NCBI Taxonomy" id="2867246"/>
    <lineage>
        <taxon>Bacteria</taxon>
        <taxon>Pseudomonadati</taxon>
        <taxon>Pseudomonadota</taxon>
        <taxon>Alphaproteobacteria</taxon>
        <taxon>Sphingomonadales</taxon>
        <taxon>Erythrobacteraceae</taxon>
        <taxon>Qipengyuania</taxon>
    </lineage>
</organism>
<feature type="transmembrane region" description="Helical" evidence="8">
    <location>
        <begin position="1005"/>
        <end position="1026"/>
    </location>
</feature>
<keyword evidence="5 8" id="KW-0812">Transmembrane</keyword>
<feature type="transmembrane region" description="Helical" evidence="8">
    <location>
        <begin position="934"/>
        <end position="954"/>
    </location>
</feature>
<protein>
    <submittedName>
        <fullName evidence="9">CusA/CzcA family heavy metal efflux RND transporter</fullName>
    </submittedName>
</protein>
<dbReference type="EMBL" id="JAIGNU010000002">
    <property type="protein sequence ID" value="MBX7502149.1"/>
    <property type="molecule type" value="Genomic_DNA"/>
</dbReference>
<evidence type="ECO:0000256" key="2">
    <source>
        <dbReference type="ARBA" id="ARBA00010942"/>
    </source>
</evidence>
<dbReference type="Pfam" id="PF00873">
    <property type="entry name" value="ACR_tran"/>
    <property type="match status" value="1"/>
</dbReference>
<proteinExistence type="inferred from homology"/>
<feature type="transmembrane region" description="Helical" evidence="8">
    <location>
        <begin position="485"/>
        <end position="505"/>
    </location>
</feature>
<dbReference type="Gene3D" id="3.30.70.1440">
    <property type="entry name" value="Multidrug efflux transporter AcrB pore domain"/>
    <property type="match status" value="1"/>
</dbReference>
<evidence type="ECO:0000256" key="3">
    <source>
        <dbReference type="ARBA" id="ARBA00022448"/>
    </source>
</evidence>
<evidence type="ECO:0000256" key="7">
    <source>
        <dbReference type="ARBA" id="ARBA00023136"/>
    </source>
</evidence>
<dbReference type="Gene3D" id="1.20.1640.10">
    <property type="entry name" value="Multidrug efflux transporter AcrB transmembrane domain"/>
    <property type="match status" value="2"/>
</dbReference>
<dbReference type="PANTHER" id="PTHR32063:SF24">
    <property type="entry name" value="CATION EFFLUX SYSTEM (ACRB_ACRD_ACRF FAMILY)"/>
    <property type="match status" value="1"/>
</dbReference>
<dbReference type="PRINTS" id="PR00702">
    <property type="entry name" value="ACRIFLAVINRP"/>
</dbReference>
<dbReference type="SUPFAM" id="SSF82693">
    <property type="entry name" value="Multidrug efflux transporter AcrB pore domain, PN1, PN2, PC1 and PC2 subdomains"/>
    <property type="match status" value="3"/>
</dbReference>
<keyword evidence="6 8" id="KW-1133">Transmembrane helix</keyword>
<evidence type="ECO:0000256" key="4">
    <source>
        <dbReference type="ARBA" id="ARBA00022475"/>
    </source>
</evidence>
<dbReference type="InterPro" id="IPR004763">
    <property type="entry name" value="CusA-like"/>
</dbReference>
<sequence length="1111" mass="118146">MSEGNTVPEKNHGPLRPVLDLAVRFRWGVLVAVALVAALGAYNLTKLPIDAVPDITNNQVQINTVAPALSPAQVESQVTFPVETGLAGIPGLEMTRSISRNGFSQVTAVFSESTDIYFARTQIAERLSEIAGSLPPGAEPSMGPLATGLGEVLMWSVSFEPKGQTSAGGTGWQPDGSFLTPEGERLDSKQARFAYLRSVQDWIISPAMQQVPGVASVDSIGGYEKQFIVQPEPNRLIAYGLSFQDLSDALQKANVIKGANFINRGGEALLVRQDARLGGVEDIRNAVVATRENVPVRVADVATVRIGGNLRTGGASLDGEEVVIGTLLMRTGENSRTVAEAGTTKLKAVAQTLPAGVTVEPVYNRSSLVEKTIATVEKNLTEGALLVIVVLFLLLGNIRAALIAALVIPISMLMAAIGMNRLGVSGNLMSLGALDFGLIVDGAVIIVENGIARLAARQHDEGRLLTLGERLAETRKAAQEMIKPTVYGQAIILLVYAPLLTFTGVEGKTFSPMAITVMLALASAFILSLTFVPAMIALLLRGRLAEREVRVVRAAKSRYEPWLKAALSRPRRVIGGGVAVFAAAALLFGTLGSEFTPQLDEGDFAIEVVRIPSVSVEQAMVMQRQVEKVLGKFPQVSHVFARTGLGEAATDAMSPNASDTYIIMKPRDEWPDPSLDKTKLVSEMEEALEVLLGNTTEFSQPIQLRFNELIAGVKGDVAVKIYGEDLSRLGSAAQNVADVLRAVSGAQDIKVQQISGFPTLDVTLDRALIARYGLNADDVSQTVAIALGGQASGLVFQGDRRFNVVVRLPDRVRNDIDQLGALPVQLPSGTITVPLGELASFQVTEGPAEVRRENGRRLVVISANVRGRDLGSFVAEAQAKVENQVALPPGASISWGGQFENLQAAQARLKLIVPVCFALILLLLFWALGGWIPAFAVFSAIPMALAGGVFALALRGIPFSISAAVGFIALSGVAVLNGLVMMTAIRQRLDEALPLDQAIVEGALARLRPVLMTALVASLGFVPMALSTGTGAEVQRPLATVVIGGLITATALTLFVLPAIARLVLNEGDGDESGPSRWRELIDWLMRTVRRGIGSESRRPFMNGEAIKDTD</sequence>
<evidence type="ECO:0000313" key="9">
    <source>
        <dbReference type="EMBL" id="MBX7502149.1"/>
    </source>
</evidence>
<feature type="transmembrane region" description="Helical" evidence="8">
    <location>
        <begin position="517"/>
        <end position="540"/>
    </location>
</feature>
<keyword evidence="10" id="KW-1185">Reference proteome</keyword>
<feature type="transmembrane region" description="Helical" evidence="8">
    <location>
        <begin position="961"/>
        <end position="985"/>
    </location>
</feature>
<feature type="transmembrane region" description="Helical" evidence="8">
    <location>
        <begin position="384"/>
        <end position="408"/>
    </location>
</feature>
<comment type="similarity">
    <text evidence="2">Belongs to the resistance-nodulation-cell division (RND) (TC 2.A.6) family.</text>
</comment>
<gene>
    <name evidence="9" type="ORF">K3181_11920</name>
</gene>
<feature type="transmembrane region" description="Helical" evidence="8">
    <location>
        <begin position="911"/>
        <end position="928"/>
    </location>
</feature>
<name>A0ABS7JX14_9SPHN</name>
<dbReference type="InterPro" id="IPR001036">
    <property type="entry name" value="Acrflvin-R"/>
</dbReference>
<dbReference type="Gene3D" id="3.30.70.1320">
    <property type="entry name" value="Multidrug efflux transporter AcrB pore domain like"/>
    <property type="match status" value="1"/>
</dbReference>
<dbReference type="Gene3D" id="3.30.70.1430">
    <property type="entry name" value="Multidrug efflux transporter AcrB pore domain"/>
    <property type="match status" value="2"/>
</dbReference>
<evidence type="ECO:0000256" key="6">
    <source>
        <dbReference type="ARBA" id="ARBA00022989"/>
    </source>
</evidence>
<keyword evidence="4" id="KW-1003">Cell membrane</keyword>
<keyword evidence="7 8" id="KW-0472">Membrane</keyword>
<evidence type="ECO:0000256" key="8">
    <source>
        <dbReference type="SAM" id="Phobius"/>
    </source>
</evidence>
<dbReference type="NCBIfam" id="TIGR00914">
    <property type="entry name" value="2A0601"/>
    <property type="match status" value="1"/>
</dbReference>
<feature type="transmembrane region" description="Helical" evidence="8">
    <location>
        <begin position="1038"/>
        <end position="1061"/>
    </location>
</feature>
<dbReference type="SUPFAM" id="SSF82714">
    <property type="entry name" value="Multidrug efflux transporter AcrB TolC docking domain, DN and DC subdomains"/>
    <property type="match status" value="2"/>
</dbReference>
<evidence type="ECO:0000256" key="5">
    <source>
        <dbReference type="ARBA" id="ARBA00022692"/>
    </source>
</evidence>
<comment type="caution">
    <text evidence="9">The sequence shown here is derived from an EMBL/GenBank/DDBJ whole genome shotgun (WGS) entry which is preliminary data.</text>
</comment>